<reference evidence="1 2" key="1">
    <citation type="submission" date="2015-11" db="EMBL/GenBank/DDBJ databases">
        <title>Evidence for parallel genomic evolution in an endosymbiosis of termite gut flagellates.</title>
        <authorList>
            <person name="Zheng H."/>
        </authorList>
    </citation>
    <scope>NUCLEOTIDE SEQUENCE [LARGE SCALE GENOMIC DNA]</scope>
    <source>
        <strain evidence="1 2">CET450</strain>
    </source>
</reference>
<organism evidence="1 2">
    <name type="scientific">Endomicrobium trichonymphae</name>
    <dbReference type="NCBI Taxonomy" id="1408204"/>
    <lineage>
        <taxon>Bacteria</taxon>
        <taxon>Pseudomonadati</taxon>
        <taxon>Elusimicrobiota</taxon>
        <taxon>Endomicrobiia</taxon>
        <taxon>Endomicrobiales</taxon>
        <taxon>Endomicrobiaceae</taxon>
        <taxon>Candidatus Endomicrobiellum</taxon>
    </lineage>
</organism>
<keyword evidence="2" id="KW-1185">Reference proteome</keyword>
<evidence type="ECO:0000313" key="2">
    <source>
        <dbReference type="Proteomes" id="UP000095237"/>
    </source>
</evidence>
<dbReference type="AlphaFoldDB" id="A0A1E5IK66"/>
<name>A0A1E5IK66_ENDTX</name>
<accession>A0A1E5IK66</accession>
<dbReference type="Proteomes" id="UP000095237">
    <property type="component" value="Unassembled WGS sequence"/>
</dbReference>
<evidence type="ECO:0000313" key="1">
    <source>
        <dbReference type="EMBL" id="OEG70902.1"/>
    </source>
</evidence>
<proteinExistence type="predicted"/>
<protein>
    <submittedName>
        <fullName evidence="1">Uncharacterized protein</fullName>
    </submittedName>
</protein>
<dbReference type="EMBL" id="LNVX01000284">
    <property type="protein sequence ID" value="OEG70902.1"/>
    <property type="molecule type" value="Genomic_DNA"/>
</dbReference>
<comment type="caution">
    <text evidence="1">The sequence shown here is derived from an EMBL/GenBank/DDBJ whole genome shotgun (WGS) entry which is preliminary data.</text>
</comment>
<gene>
    <name evidence="1" type="ORF">ATZ36_00460</name>
</gene>
<sequence length="109" mass="12348">MRSELANLSSATLRNTTLDIGNTAETNKRTFRFLIPELTGRTKRMLISIMSKRLKTLLIVLTEILSKLKTRIAGFSKISVTCQARIQSQQDVPAFYSNKIVVLEKCKED</sequence>